<accession>A0AAV8Y0R9</accession>
<keyword evidence="2" id="KW-1185">Reference proteome</keyword>
<dbReference type="PANTHER" id="PTHR45913:SF22">
    <property type="entry name" value="SCAN BOX DOMAIN-CONTAINING PROTEIN"/>
    <property type="match status" value="1"/>
</dbReference>
<dbReference type="EMBL" id="JAPWTK010000246">
    <property type="protein sequence ID" value="KAJ8944608.1"/>
    <property type="molecule type" value="Genomic_DNA"/>
</dbReference>
<name>A0AAV8Y0R9_9CUCU</name>
<dbReference type="Proteomes" id="UP001162162">
    <property type="component" value="Unassembled WGS sequence"/>
</dbReference>
<feature type="non-terminal residue" evidence="1">
    <location>
        <position position="230"/>
    </location>
</feature>
<comment type="caution">
    <text evidence="1">The sequence shown here is derived from an EMBL/GenBank/DDBJ whole genome shotgun (WGS) entry which is preliminary data.</text>
</comment>
<organism evidence="1 2">
    <name type="scientific">Aromia moschata</name>
    <dbReference type="NCBI Taxonomy" id="1265417"/>
    <lineage>
        <taxon>Eukaryota</taxon>
        <taxon>Metazoa</taxon>
        <taxon>Ecdysozoa</taxon>
        <taxon>Arthropoda</taxon>
        <taxon>Hexapoda</taxon>
        <taxon>Insecta</taxon>
        <taxon>Pterygota</taxon>
        <taxon>Neoptera</taxon>
        <taxon>Endopterygota</taxon>
        <taxon>Coleoptera</taxon>
        <taxon>Polyphaga</taxon>
        <taxon>Cucujiformia</taxon>
        <taxon>Chrysomeloidea</taxon>
        <taxon>Cerambycidae</taxon>
        <taxon>Cerambycinae</taxon>
        <taxon>Callichromatini</taxon>
        <taxon>Aromia</taxon>
    </lineage>
</organism>
<gene>
    <name evidence="1" type="ORF">NQ318_011464</name>
</gene>
<protein>
    <submittedName>
        <fullName evidence="1">Uncharacterized protein</fullName>
    </submittedName>
</protein>
<dbReference type="PANTHER" id="PTHR45913">
    <property type="entry name" value="EPM2A-INTERACTING PROTEIN 1"/>
    <property type="match status" value="1"/>
</dbReference>
<evidence type="ECO:0000313" key="2">
    <source>
        <dbReference type="Proteomes" id="UP001162162"/>
    </source>
</evidence>
<sequence length="230" mass="26411">MKPYKLKDYLRRCHPDKIVKDLKYFQTLKDKIQKRPTVDKMFALTSQRDDDGLRASYNISLLIAKSGKPHTIGEKLILPAIEEVFKLSNTVQRRIDEIERFLCNFCTTYFSIQLDESTLPGNEALLLAHVRFITQVYKIKKSSVFAVRPVISYTCVMDQEIHEDLLFGRTLTTVTKGESIFNVPKCFMEKAIPLSNIISASDGAPARVERYRVFVNHLKQNIPGVLAVPW</sequence>
<reference evidence="1" key="1">
    <citation type="journal article" date="2023" name="Insect Mol. Biol.">
        <title>Genome sequencing provides insights into the evolution of gene families encoding plant cell wall-degrading enzymes in longhorned beetles.</title>
        <authorList>
            <person name="Shin N.R."/>
            <person name="Okamura Y."/>
            <person name="Kirsch R."/>
            <person name="Pauchet Y."/>
        </authorList>
    </citation>
    <scope>NUCLEOTIDE SEQUENCE</scope>
    <source>
        <strain evidence="1">AMC_N1</strain>
    </source>
</reference>
<proteinExistence type="predicted"/>
<dbReference type="AlphaFoldDB" id="A0AAV8Y0R9"/>
<evidence type="ECO:0000313" key="1">
    <source>
        <dbReference type="EMBL" id="KAJ8944608.1"/>
    </source>
</evidence>